<proteinExistence type="predicted"/>
<reference evidence="3" key="1">
    <citation type="submission" date="2022-01" db="UniProtKB">
        <authorList>
            <consortium name="EnsemblMetazoa"/>
        </authorList>
    </citation>
    <scope>IDENTIFICATION</scope>
</reference>
<keyword evidence="1" id="KW-0862">Zinc</keyword>
<name>A0A8I6RF79_CIMLE</name>
<dbReference type="KEGG" id="clec:106664116"/>
<dbReference type="InterPro" id="IPR013087">
    <property type="entry name" value="Znf_C2H2_type"/>
</dbReference>
<organism evidence="3 4">
    <name type="scientific">Cimex lectularius</name>
    <name type="common">Bed bug</name>
    <name type="synonym">Acanthia lectularia</name>
    <dbReference type="NCBI Taxonomy" id="79782"/>
    <lineage>
        <taxon>Eukaryota</taxon>
        <taxon>Metazoa</taxon>
        <taxon>Ecdysozoa</taxon>
        <taxon>Arthropoda</taxon>
        <taxon>Hexapoda</taxon>
        <taxon>Insecta</taxon>
        <taxon>Pterygota</taxon>
        <taxon>Neoptera</taxon>
        <taxon>Paraneoptera</taxon>
        <taxon>Hemiptera</taxon>
        <taxon>Heteroptera</taxon>
        <taxon>Panheteroptera</taxon>
        <taxon>Cimicomorpha</taxon>
        <taxon>Cimicidae</taxon>
        <taxon>Cimex</taxon>
    </lineage>
</organism>
<evidence type="ECO:0000313" key="4">
    <source>
        <dbReference type="Proteomes" id="UP000494040"/>
    </source>
</evidence>
<dbReference type="RefSeq" id="XP_014245036.1">
    <property type="nucleotide sequence ID" value="XM_014389550.2"/>
</dbReference>
<evidence type="ECO:0000256" key="1">
    <source>
        <dbReference type="PROSITE-ProRule" id="PRU00042"/>
    </source>
</evidence>
<keyword evidence="1" id="KW-0479">Metal-binding</keyword>
<dbReference type="GO" id="GO:0008270">
    <property type="term" value="F:zinc ion binding"/>
    <property type="evidence" value="ECO:0007669"/>
    <property type="project" value="UniProtKB-KW"/>
</dbReference>
<dbReference type="SUPFAM" id="SSF57667">
    <property type="entry name" value="beta-beta-alpha zinc fingers"/>
    <property type="match status" value="1"/>
</dbReference>
<sequence>MAPFKCRFCPGEFGSSSELTSHQTSTHVTLTTKFQCCLCSRTFFNDRDVAEHIKIEGFGHQTFRSHVLFKCPHCDFAKEDRSELPDHLGQCHQKRMECPSCETLQLGLLSCTGCGLHYFNLKGLANHIALKHCREENGSRRKSPKSFFFYCAFCPSRTTLLPEFSHHLLSSHRQQIIKIGSHCCQLHKRK</sequence>
<dbReference type="OrthoDB" id="8856548at2759"/>
<dbReference type="GeneID" id="106664116"/>
<protein>
    <recommendedName>
        <fullName evidence="2">C2H2-type domain-containing protein</fullName>
    </recommendedName>
</protein>
<dbReference type="Gene3D" id="3.30.160.60">
    <property type="entry name" value="Classic Zinc Finger"/>
    <property type="match status" value="1"/>
</dbReference>
<dbReference type="PROSITE" id="PS50157">
    <property type="entry name" value="ZINC_FINGER_C2H2_2"/>
    <property type="match status" value="1"/>
</dbReference>
<keyword evidence="4" id="KW-1185">Reference proteome</keyword>
<feature type="domain" description="C2H2-type" evidence="2">
    <location>
        <begin position="4"/>
        <end position="27"/>
    </location>
</feature>
<dbReference type="InterPro" id="IPR036236">
    <property type="entry name" value="Znf_C2H2_sf"/>
</dbReference>
<evidence type="ECO:0000259" key="2">
    <source>
        <dbReference type="PROSITE" id="PS50157"/>
    </source>
</evidence>
<evidence type="ECO:0000313" key="3">
    <source>
        <dbReference type="EnsemblMetazoa" id="XP_014245036.1"/>
    </source>
</evidence>
<dbReference type="SMART" id="SM00355">
    <property type="entry name" value="ZnF_C2H2"/>
    <property type="match status" value="5"/>
</dbReference>
<dbReference type="PROSITE" id="PS00028">
    <property type="entry name" value="ZINC_FINGER_C2H2_1"/>
    <property type="match status" value="2"/>
</dbReference>
<dbReference type="Proteomes" id="UP000494040">
    <property type="component" value="Unassembled WGS sequence"/>
</dbReference>
<dbReference type="EnsemblMetazoa" id="XM_014389550.2">
    <property type="protein sequence ID" value="XP_014245036.1"/>
    <property type="gene ID" value="LOC106664116"/>
</dbReference>
<dbReference type="AlphaFoldDB" id="A0A8I6RF79"/>
<accession>A0A8I6RF79</accession>
<keyword evidence="1" id="KW-0863">Zinc-finger</keyword>